<dbReference type="AlphaFoldDB" id="A0A401P8C5"/>
<feature type="transmembrane region" description="Helical" evidence="11">
    <location>
        <begin position="288"/>
        <end position="306"/>
    </location>
</feature>
<evidence type="ECO:0000256" key="2">
    <source>
        <dbReference type="ARBA" id="ARBA00022475"/>
    </source>
</evidence>
<dbReference type="GO" id="GO:0060326">
    <property type="term" value="P:cell chemotaxis"/>
    <property type="evidence" value="ECO:0007669"/>
    <property type="project" value="TreeGrafter"/>
</dbReference>
<evidence type="ECO:0000259" key="12">
    <source>
        <dbReference type="PROSITE" id="PS50262"/>
    </source>
</evidence>
<evidence type="ECO:0000256" key="9">
    <source>
        <dbReference type="ARBA" id="ARBA00023224"/>
    </source>
</evidence>
<dbReference type="GO" id="GO:0005044">
    <property type="term" value="F:scavenger receptor activity"/>
    <property type="evidence" value="ECO:0007669"/>
    <property type="project" value="InterPro"/>
</dbReference>
<keyword evidence="2" id="KW-1003">Cell membrane</keyword>
<comment type="similarity">
    <text evidence="10">Belongs to the G-protein coupled receptor 1 family.</text>
</comment>
<keyword evidence="4 11" id="KW-1133">Transmembrane helix</keyword>
<accession>A0A401P8C5</accession>
<evidence type="ECO:0000313" key="13">
    <source>
        <dbReference type="EMBL" id="GCB69368.1"/>
    </source>
</evidence>
<comment type="caution">
    <text evidence="13">The sequence shown here is derived from an EMBL/GenBank/DDBJ whole genome shotgun (WGS) entry which is preliminary data.</text>
</comment>
<dbReference type="InterPro" id="IPR000276">
    <property type="entry name" value="GPCR_Rhodpsn"/>
</dbReference>
<dbReference type="PROSITE" id="PS50262">
    <property type="entry name" value="G_PROTEIN_RECEP_F1_2"/>
    <property type="match status" value="1"/>
</dbReference>
<feature type="transmembrane region" description="Helical" evidence="11">
    <location>
        <begin position="254"/>
        <end position="276"/>
    </location>
</feature>
<feature type="transmembrane region" description="Helical" evidence="11">
    <location>
        <begin position="92"/>
        <end position="115"/>
    </location>
</feature>
<reference evidence="13 14" key="1">
    <citation type="journal article" date="2018" name="Nat. Ecol. Evol.">
        <title>Shark genomes provide insights into elasmobranch evolution and the origin of vertebrates.</title>
        <authorList>
            <person name="Hara Y"/>
            <person name="Yamaguchi K"/>
            <person name="Onimaru K"/>
            <person name="Kadota M"/>
            <person name="Koyanagi M"/>
            <person name="Keeley SD"/>
            <person name="Tatsumi K"/>
            <person name="Tanaka K"/>
            <person name="Motone F"/>
            <person name="Kageyama Y"/>
            <person name="Nozu R"/>
            <person name="Adachi N"/>
            <person name="Nishimura O"/>
            <person name="Nakagawa R"/>
            <person name="Tanegashima C"/>
            <person name="Kiyatake I"/>
            <person name="Matsumoto R"/>
            <person name="Murakumo K"/>
            <person name="Nishida K"/>
            <person name="Terakita A"/>
            <person name="Kuratani S"/>
            <person name="Sato K"/>
            <person name="Hyodo S Kuraku.S."/>
        </authorList>
    </citation>
    <scope>NUCLEOTIDE SEQUENCE [LARGE SCALE GENOMIC DNA]</scope>
</reference>
<feature type="transmembrane region" description="Helical" evidence="11">
    <location>
        <begin position="127"/>
        <end position="148"/>
    </location>
</feature>
<protein>
    <recommendedName>
        <fullName evidence="12">G-protein coupled receptors family 1 profile domain-containing protein</fullName>
    </recommendedName>
</protein>
<dbReference type="GO" id="GO:0019957">
    <property type="term" value="F:C-C chemokine binding"/>
    <property type="evidence" value="ECO:0007669"/>
    <property type="project" value="TreeGrafter"/>
</dbReference>
<gene>
    <name evidence="13" type="ORF">scyTo_0008371</name>
</gene>
<dbReference type="InterPro" id="IPR000355">
    <property type="entry name" value="Chemokine_rcpt"/>
</dbReference>
<evidence type="ECO:0000256" key="10">
    <source>
        <dbReference type="RuleBase" id="RU000688"/>
    </source>
</evidence>
<dbReference type="PRINTS" id="PR00237">
    <property type="entry name" value="GPCRRHODOPSN"/>
</dbReference>
<name>A0A401P8C5_SCYTO</name>
<dbReference type="InterPro" id="IPR050119">
    <property type="entry name" value="CCR1-9-like"/>
</dbReference>
<dbReference type="OrthoDB" id="9874829at2759"/>
<dbReference type="PANTHER" id="PTHR10489:SF733">
    <property type="entry name" value="ATYPICAL CHEMOKINE RECEPTOR 4"/>
    <property type="match status" value="1"/>
</dbReference>
<dbReference type="Pfam" id="PF00001">
    <property type="entry name" value="7tm_1"/>
    <property type="match status" value="1"/>
</dbReference>
<dbReference type="GO" id="GO:0009897">
    <property type="term" value="C:external side of plasma membrane"/>
    <property type="evidence" value="ECO:0007669"/>
    <property type="project" value="TreeGrafter"/>
</dbReference>
<keyword evidence="9 10" id="KW-0807">Transducer</keyword>
<feature type="transmembrane region" description="Helical" evidence="11">
    <location>
        <begin position="160"/>
        <end position="181"/>
    </location>
</feature>
<dbReference type="PRINTS" id="PR00657">
    <property type="entry name" value="CCCHEMOKINER"/>
</dbReference>
<dbReference type="OMA" id="DYYYHEN"/>
<dbReference type="Proteomes" id="UP000288216">
    <property type="component" value="Unassembled WGS sequence"/>
</dbReference>
<keyword evidence="6 11" id="KW-0472">Membrane</keyword>
<dbReference type="Gene3D" id="1.20.1070.10">
    <property type="entry name" value="Rhodopsin 7-helix transmembrane proteins"/>
    <property type="match status" value="1"/>
</dbReference>
<dbReference type="GO" id="GO:0016493">
    <property type="term" value="F:C-C chemokine receptor activity"/>
    <property type="evidence" value="ECO:0007669"/>
    <property type="project" value="TreeGrafter"/>
</dbReference>
<dbReference type="STRING" id="75743.A0A401P8C5"/>
<dbReference type="GO" id="GO:0007204">
    <property type="term" value="P:positive regulation of cytosolic calcium ion concentration"/>
    <property type="evidence" value="ECO:0007669"/>
    <property type="project" value="TreeGrafter"/>
</dbReference>
<keyword evidence="5 10" id="KW-0297">G-protein coupled receptor</keyword>
<dbReference type="GO" id="GO:0019722">
    <property type="term" value="P:calcium-mediated signaling"/>
    <property type="evidence" value="ECO:0007669"/>
    <property type="project" value="TreeGrafter"/>
</dbReference>
<dbReference type="PROSITE" id="PS00237">
    <property type="entry name" value="G_PROTEIN_RECEP_F1_1"/>
    <property type="match status" value="1"/>
</dbReference>
<proteinExistence type="inferred from homology"/>
<evidence type="ECO:0000256" key="5">
    <source>
        <dbReference type="ARBA" id="ARBA00023040"/>
    </source>
</evidence>
<dbReference type="FunFam" id="1.20.1070.10:FF:000035">
    <property type="entry name" value="C-C chemokine receptor type 6"/>
    <property type="match status" value="1"/>
</dbReference>
<evidence type="ECO:0000256" key="1">
    <source>
        <dbReference type="ARBA" id="ARBA00004651"/>
    </source>
</evidence>
<evidence type="ECO:0000256" key="11">
    <source>
        <dbReference type="SAM" id="Phobius"/>
    </source>
</evidence>
<dbReference type="EMBL" id="BFAA01003190">
    <property type="protein sequence ID" value="GCB69368.1"/>
    <property type="molecule type" value="Genomic_DNA"/>
</dbReference>
<comment type="subcellular location">
    <subcellularLocation>
        <location evidence="1">Cell membrane</location>
        <topology evidence="1">Multi-pass membrane protein</topology>
    </subcellularLocation>
</comment>
<dbReference type="PANTHER" id="PTHR10489">
    <property type="entry name" value="CELL ADHESION MOLECULE"/>
    <property type="match status" value="1"/>
</dbReference>
<evidence type="ECO:0000256" key="7">
    <source>
        <dbReference type="ARBA" id="ARBA00023170"/>
    </source>
</evidence>
<evidence type="ECO:0000313" key="14">
    <source>
        <dbReference type="Proteomes" id="UP000288216"/>
    </source>
</evidence>
<organism evidence="13 14">
    <name type="scientific">Scyliorhinus torazame</name>
    <name type="common">Cloudy catshark</name>
    <name type="synonym">Catulus torazame</name>
    <dbReference type="NCBI Taxonomy" id="75743"/>
    <lineage>
        <taxon>Eukaryota</taxon>
        <taxon>Metazoa</taxon>
        <taxon>Chordata</taxon>
        <taxon>Craniata</taxon>
        <taxon>Vertebrata</taxon>
        <taxon>Chondrichthyes</taxon>
        <taxon>Elasmobranchii</taxon>
        <taxon>Galeomorphii</taxon>
        <taxon>Galeoidea</taxon>
        <taxon>Carcharhiniformes</taxon>
        <taxon>Scyliorhinidae</taxon>
        <taxon>Scyliorhinus</taxon>
    </lineage>
</organism>
<dbReference type="PRINTS" id="PR01558">
    <property type="entry name" value="CHEMOKINER11"/>
</dbReference>
<keyword evidence="14" id="KW-1185">Reference proteome</keyword>
<feature type="transmembrane region" description="Helical" evidence="11">
    <location>
        <begin position="202"/>
        <end position="221"/>
    </location>
</feature>
<evidence type="ECO:0000256" key="6">
    <source>
        <dbReference type="ARBA" id="ARBA00023136"/>
    </source>
</evidence>
<dbReference type="SUPFAM" id="SSF81321">
    <property type="entry name" value="Family A G protein-coupled receptor-like"/>
    <property type="match status" value="1"/>
</dbReference>
<dbReference type="InterPro" id="IPR017452">
    <property type="entry name" value="GPCR_Rhodpsn_7TM"/>
</dbReference>
<keyword evidence="8" id="KW-0325">Glycoprotein</keyword>
<dbReference type="GO" id="GO:0006955">
    <property type="term" value="P:immune response"/>
    <property type="evidence" value="ECO:0007669"/>
    <property type="project" value="TreeGrafter"/>
</dbReference>
<dbReference type="InterPro" id="IPR005383">
    <property type="entry name" value="ACKR4"/>
</dbReference>
<feature type="domain" description="G-protein coupled receptors family 1 profile" evidence="12">
    <location>
        <begin position="104"/>
        <end position="353"/>
    </location>
</feature>
<evidence type="ECO:0000256" key="8">
    <source>
        <dbReference type="ARBA" id="ARBA00023180"/>
    </source>
</evidence>
<sequence length="402" mass="45569">MDQQEDIPRDTLYYVKQLRNVLQAQLLRSNLSERETYQTSAMEDEEIYFDNQNYFDNGSYGDYMNGSIDYDDYYYRCEKDNIRQFAQYFLPAFYTATLIIGLAGNSLVVAVYAYYKRIKSKTDLYILNLAIADLLLLITLPFWAVYAVHGWILGVAMCKISSALFVMNFSASMLFLACISVDRYFAISKVTGPLTVGNKDKLTCLCVWLAAILLSVPDFIFTSVHQAETRGLCISLFPPHMAQPAKATIQVFEILLGFIIPSLVMVYCYSAVAKAVCKAPIGKKKGKAFRVLLAVVGAFFLTQLPYNIVRFCRLLDMVYLFIKDCSSSKNMDIAIQVTESIALFHSCLNPILYAFMGASFKGYIMKAVKEYSYRRRHQTQSIAMDCSFTSLSQSDHTSSFSI</sequence>
<evidence type="ECO:0000256" key="4">
    <source>
        <dbReference type="ARBA" id="ARBA00022989"/>
    </source>
</evidence>
<evidence type="ECO:0000256" key="3">
    <source>
        <dbReference type="ARBA" id="ARBA00022692"/>
    </source>
</evidence>
<keyword evidence="3 10" id="KW-0812">Transmembrane</keyword>
<keyword evidence="7 10" id="KW-0675">Receptor</keyword>